<dbReference type="PANTHER" id="PTHR33337:SF40">
    <property type="entry name" value="CENP-V_GFA DOMAIN-CONTAINING PROTEIN-RELATED"/>
    <property type="match status" value="1"/>
</dbReference>
<keyword evidence="7" id="KW-1185">Reference proteome</keyword>
<name>A0A931MM06_9SPHN</name>
<gene>
    <name evidence="6" type="ORF">I5E68_13305</name>
</gene>
<keyword evidence="3" id="KW-0862">Zinc</keyword>
<organism evidence="6 7">
    <name type="scientific">Novosphingobium aureum</name>
    <dbReference type="NCBI Taxonomy" id="2792964"/>
    <lineage>
        <taxon>Bacteria</taxon>
        <taxon>Pseudomonadati</taxon>
        <taxon>Pseudomonadota</taxon>
        <taxon>Alphaproteobacteria</taxon>
        <taxon>Sphingomonadales</taxon>
        <taxon>Sphingomonadaceae</taxon>
        <taxon>Novosphingobium</taxon>
    </lineage>
</organism>
<dbReference type="PROSITE" id="PS51891">
    <property type="entry name" value="CENP_V_GFA"/>
    <property type="match status" value="1"/>
</dbReference>
<evidence type="ECO:0000313" key="6">
    <source>
        <dbReference type="EMBL" id="MBH0113920.1"/>
    </source>
</evidence>
<feature type="domain" description="CENP-V/GFA" evidence="5">
    <location>
        <begin position="3"/>
        <end position="118"/>
    </location>
</feature>
<sequence length="133" mass="14356">MILEGGCHCGAVRYKVEGEPVHAALCHCSDCRRSAGAPTVAWAAYEADNFAVTAGEARVYNGSGRSMRHFCATCGSGLWFVNEDFLPGLVDIQVATLDDPEQVPPGAHVQTAERIGWMRTISELPEFERFPGG</sequence>
<evidence type="ECO:0000259" key="5">
    <source>
        <dbReference type="PROSITE" id="PS51891"/>
    </source>
</evidence>
<keyword evidence="2" id="KW-0479">Metal-binding</keyword>
<evidence type="ECO:0000256" key="1">
    <source>
        <dbReference type="ARBA" id="ARBA00005495"/>
    </source>
</evidence>
<dbReference type="InterPro" id="IPR011057">
    <property type="entry name" value="Mss4-like_sf"/>
</dbReference>
<evidence type="ECO:0000256" key="2">
    <source>
        <dbReference type="ARBA" id="ARBA00022723"/>
    </source>
</evidence>
<dbReference type="SUPFAM" id="SSF51316">
    <property type="entry name" value="Mss4-like"/>
    <property type="match status" value="1"/>
</dbReference>
<evidence type="ECO:0000256" key="4">
    <source>
        <dbReference type="ARBA" id="ARBA00023239"/>
    </source>
</evidence>
<comment type="caution">
    <text evidence="6">The sequence shown here is derived from an EMBL/GenBank/DDBJ whole genome shotgun (WGS) entry which is preliminary data.</text>
</comment>
<dbReference type="EMBL" id="JADZGI010000002">
    <property type="protein sequence ID" value="MBH0113920.1"/>
    <property type="molecule type" value="Genomic_DNA"/>
</dbReference>
<keyword evidence="4" id="KW-0456">Lyase</keyword>
<dbReference type="Proteomes" id="UP000617634">
    <property type="component" value="Unassembled WGS sequence"/>
</dbReference>
<evidence type="ECO:0000256" key="3">
    <source>
        <dbReference type="ARBA" id="ARBA00022833"/>
    </source>
</evidence>
<dbReference type="PANTHER" id="PTHR33337">
    <property type="entry name" value="GFA DOMAIN-CONTAINING PROTEIN"/>
    <property type="match status" value="1"/>
</dbReference>
<dbReference type="Pfam" id="PF04828">
    <property type="entry name" value="GFA"/>
    <property type="match status" value="1"/>
</dbReference>
<accession>A0A931MM06</accession>
<evidence type="ECO:0000313" key="7">
    <source>
        <dbReference type="Proteomes" id="UP000617634"/>
    </source>
</evidence>
<dbReference type="Gene3D" id="3.90.1590.10">
    <property type="entry name" value="glutathione-dependent formaldehyde- activating enzyme (gfa)"/>
    <property type="match status" value="1"/>
</dbReference>
<dbReference type="GO" id="GO:0016846">
    <property type="term" value="F:carbon-sulfur lyase activity"/>
    <property type="evidence" value="ECO:0007669"/>
    <property type="project" value="InterPro"/>
</dbReference>
<reference evidence="6" key="1">
    <citation type="submission" date="2020-11" db="EMBL/GenBank/DDBJ databases">
        <title>Novosphingobium aureum sp. nov., a marine bacterium isolated from sediment of a salt flat.</title>
        <authorList>
            <person name="Yoo Y."/>
            <person name="Kim J.-J."/>
        </authorList>
    </citation>
    <scope>NUCLEOTIDE SEQUENCE</scope>
    <source>
        <strain evidence="6">YJ-S2-02</strain>
    </source>
</reference>
<dbReference type="AlphaFoldDB" id="A0A931MM06"/>
<proteinExistence type="inferred from homology"/>
<dbReference type="RefSeq" id="WP_197165628.1">
    <property type="nucleotide sequence ID" value="NZ_JADZGI010000002.1"/>
</dbReference>
<protein>
    <submittedName>
        <fullName evidence="6">GFA family protein</fullName>
    </submittedName>
</protein>
<dbReference type="InterPro" id="IPR006913">
    <property type="entry name" value="CENP-V/GFA"/>
</dbReference>
<dbReference type="GO" id="GO:0046872">
    <property type="term" value="F:metal ion binding"/>
    <property type="evidence" value="ECO:0007669"/>
    <property type="project" value="UniProtKB-KW"/>
</dbReference>
<comment type="similarity">
    <text evidence="1">Belongs to the Gfa family.</text>
</comment>